<organism evidence="1 2">
    <name type="scientific">Candidatus Ordinivivax streblomastigis</name>
    <dbReference type="NCBI Taxonomy" id="2540710"/>
    <lineage>
        <taxon>Bacteria</taxon>
        <taxon>Pseudomonadati</taxon>
        <taxon>Bacteroidota</taxon>
        <taxon>Bacteroidia</taxon>
        <taxon>Bacteroidales</taxon>
        <taxon>Candidatus Ordinivivax</taxon>
    </lineage>
</organism>
<dbReference type="AlphaFoldDB" id="A0A5M8P485"/>
<evidence type="ECO:0000313" key="2">
    <source>
        <dbReference type="Proteomes" id="UP000324575"/>
    </source>
</evidence>
<name>A0A5M8P485_9BACT</name>
<gene>
    <name evidence="1" type="ORF">EZS26_000745</name>
</gene>
<dbReference type="Proteomes" id="UP000324575">
    <property type="component" value="Unassembled WGS sequence"/>
</dbReference>
<proteinExistence type="predicted"/>
<reference evidence="1 2" key="1">
    <citation type="submission" date="2019-03" db="EMBL/GenBank/DDBJ databases">
        <title>Single cell metagenomics reveals metabolic interactions within the superorganism composed of flagellate Streblomastix strix and complex community of Bacteroidetes bacteria on its surface.</title>
        <authorList>
            <person name="Treitli S.C."/>
            <person name="Kolisko M."/>
            <person name="Husnik F."/>
            <person name="Keeling P."/>
            <person name="Hampl V."/>
        </authorList>
    </citation>
    <scope>NUCLEOTIDE SEQUENCE [LARGE SCALE GENOMIC DNA]</scope>
    <source>
        <strain evidence="1">St1</strain>
    </source>
</reference>
<dbReference type="EMBL" id="SNRX01000003">
    <property type="protein sequence ID" value="KAA6303142.1"/>
    <property type="molecule type" value="Genomic_DNA"/>
</dbReference>
<sequence>MAIKFKGNLDDIFGNIYKKFEEQIMPSIIEALEAVCIDVVNEARNLPSPPATMRGEPHQPNYIDDTENLRSSIGYVIYNNGQRVSQNFEGKSEGMNKGIQVAETAAQSWAGTGIVAIIVAGEDYAGYVESKGYDVLSGPASNIRPLLEDKLSRLKNIVSKYG</sequence>
<comment type="caution">
    <text evidence="1">The sequence shown here is derived from an EMBL/GenBank/DDBJ whole genome shotgun (WGS) entry which is preliminary data.</text>
</comment>
<evidence type="ECO:0008006" key="3">
    <source>
        <dbReference type="Google" id="ProtNLM"/>
    </source>
</evidence>
<accession>A0A5M8P485</accession>
<evidence type="ECO:0000313" key="1">
    <source>
        <dbReference type="EMBL" id="KAA6303142.1"/>
    </source>
</evidence>
<protein>
    <recommendedName>
        <fullName evidence="3">HK97 gp10 family phage protein</fullName>
    </recommendedName>
</protein>